<sequence length="104" mass="11484">MMECALFDFECFVQFRLGSPAVYKYNEVVSSSVGGAAPVIFITNLFKEDAGSGGCNPYGDQSSESGKMETRRWVSIAEETGSPLPKKLGHHEIQMDLDLEIHLH</sequence>
<accession>A0AAE0B5L3</accession>
<name>A0AAE0B5L3_9ROSI</name>
<keyword evidence="2" id="KW-1185">Reference proteome</keyword>
<proteinExistence type="predicted"/>
<reference evidence="1" key="1">
    <citation type="journal article" date="2023" name="Plant J.">
        <title>Genome sequences and population genomics provide insights into the demographic history, inbreeding, and mutation load of two 'living fossil' tree species of Dipteronia.</title>
        <authorList>
            <person name="Feng Y."/>
            <person name="Comes H.P."/>
            <person name="Chen J."/>
            <person name="Zhu S."/>
            <person name="Lu R."/>
            <person name="Zhang X."/>
            <person name="Li P."/>
            <person name="Qiu J."/>
            <person name="Olsen K.M."/>
            <person name="Qiu Y."/>
        </authorList>
    </citation>
    <scope>NUCLEOTIDE SEQUENCE</scope>
    <source>
        <strain evidence="1">NBL</strain>
    </source>
</reference>
<organism evidence="1 2">
    <name type="scientific">Dipteronia sinensis</name>
    <dbReference type="NCBI Taxonomy" id="43782"/>
    <lineage>
        <taxon>Eukaryota</taxon>
        <taxon>Viridiplantae</taxon>
        <taxon>Streptophyta</taxon>
        <taxon>Embryophyta</taxon>
        <taxon>Tracheophyta</taxon>
        <taxon>Spermatophyta</taxon>
        <taxon>Magnoliopsida</taxon>
        <taxon>eudicotyledons</taxon>
        <taxon>Gunneridae</taxon>
        <taxon>Pentapetalae</taxon>
        <taxon>rosids</taxon>
        <taxon>malvids</taxon>
        <taxon>Sapindales</taxon>
        <taxon>Sapindaceae</taxon>
        <taxon>Hippocastanoideae</taxon>
        <taxon>Acereae</taxon>
        <taxon>Dipteronia</taxon>
    </lineage>
</organism>
<comment type="caution">
    <text evidence="1">The sequence shown here is derived from an EMBL/GenBank/DDBJ whole genome shotgun (WGS) entry which is preliminary data.</text>
</comment>
<protein>
    <submittedName>
        <fullName evidence="1">Uncharacterized protein</fullName>
    </submittedName>
</protein>
<evidence type="ECO:0000313" key="2">
    <source>
        <dbReference type="Proteomes" id="UP001281410"/>
    </source>
</evidence>
<evidence type="ECO:0000313" key="1">
    <source>
        <dbReference type="EMBL" id="KAK3229998.1"/>
    </source>
</evidence>
<gene>
    <name evidence="1" type="ORF">Dsin_001879</name>
</gene>
<dbReference type="Proteomes" id="UP001281410">
    <property type="component" value="Unassembled WGS sequence"/>
</dbReference>
<dbReference type="AlphaFoldDB" id="A0AAE0B5L3"/>
<dbReference type="EMBL" id="JANJYJ010000001">
    <property type="protein sequence ID" value="KAK3229998.1"/>
    <property type="molecule type" value="Genomic_DNA"/>
</dbReference>